<dbReference type="Proteomes" id="UP001217918">
    <property type="component" value="Unassembled WGS sequence"/>
</dbReference>
<name>A0AAD9I8N7_9PEZI</name>
<sequence length="75" mass="7854">MTKWNTAVELQNANDNPPTSITESQTYVQTTITLAAADPSFGQGISSDAGADCGQITTPDNGVTWVIDKIVVPVS</sequence>
<comment type="caution">
    <text evidence="1">The sequence shown here is derived from an EMBL/GenBank/DDBJ whole genome shotgun (WGS) entry which is preliminary data.</text>
</comment>
<organism evidence="1 2">
    <name type="scientific">Phyllachora maydis</name>
    <dbReference type="NCBI Taxonomy" id="1825666"/>
    <lineage>
        <taxon>Eukaryota</taxon>
        <taxon>Fungi</taxon>
        <taxon>Dikarya</taxon>
        <taxon>Ascomycota</taxon>
        <taxon>Pezizomycotina</taxon>
        <taxon>Sordariomycetes</taxon>
        <taxon>Sordariomycetidae</taxon>
        <taxon>Phyllachorales</taxon>
        <taxon>Phyllachoraceae</taxon>
        <taxon>Phyllachora</taxon>
    </lineage>
</organism>
<accession>A0AAD9I8N7</accession>
<proteinExistence type="predicted"/>
<dbReference type="AlphaFoldDB" id="A0AAD9I8N7"/>
<evidence type="ECO:0000313" key="1">
    <source>
        <dbReference type="EMBL" id="KAK2072669.1"/>
    </source>
</evidence>
<keyword evidence="2" id="KW-1185">Reference proteome</keyword>
<evidence type="ECO:0000313" key="2">
    <source>
        <dbReference type="Proteomes" id="UP001217918"/>
    </source>
</evidence>
<dbReference type="EMBL" id="JAQQPM010000006">
    <property type="protein sequence ID" value="KAK2072669.1"/>
    <property type="molecule type" value="Genomic_DNA"/>
</dbReference>
<gene>
    <name evidence="1" type="ORF">P8C59_007007</name>
</gene>
<reference evidence="1" key="1">
    <citation type="journal article" date="2023" name="Mol. Plant Microbe Interact.">
        <title>Elucidating the Obligate Nature and Biological Capacity of an Invasive Fungal Corn Pathogen.</title>
        <authorList>
            <person name="MacCready J.S."/>
            <person name="Roggenkamp E.M."/>
            <person name="Gdanetz K."/>
            <person name="Chilvers M.I."/>
        </authorList>
    </citation>
    <scope>NUCLEOTIDE SEQUENCE</scope>
    <source>
        <strain evidence="1">PM02</strain>
    </source>
</reference>
<protein>
    <submittedName>
        <fullName evidence="1">Uncharacterized protein</fullName>
    </submittedName>
</protein>